<dbReference type="GO" id="GO:0004568">
    <property type="term" value="F:chitinase activity"/>
    <property type="evidence" value="ECO:0007669"/>
    <property type="project" value="InterPro"/>
</dbReference>
<gene>
    <name evidence="2" type="ORF">AC731_014255</name>
</gene>
<dbReference type="Pfam" id="PF00182">
    <property type="entry name" value="Glyco_hydro_19"/>
    <property type="match status" value="1"/>
</dbReference>
<dbReference type="SUPFAM" id="SSF53955">
    <property type="entry name" value="Lysozyme-like"/>
    <property type="match status" value="1"/>
</dbReference>
<organism evidence="2 3">
    <name type="scientific">Thauera humireducens</name>
    <dbReference type="NCBI Taxonomy" id="1134435"/>
    <lineage>
        <taxon>Bacteria</taxon>
        <taxon>Pseudomonadati</taxon>
        <taxon>Pseudomonadota</taxon>
        <taxon>Betaproteobacteria</taxon>
        <taxon>Rhodocyclales</taxon>
        <taxon>Zoogloeaceae</taxon>
        <taxon>Thauera</taxon>
    </lineage>
</organism>
<dbReference type="GO" id="GO:0006032">
    <property type="term" value="P:chitin catabolic process"/>
    <property type="evidence" value="ECO:0007669"/>
    <property type="project" value="InterPro"/>
</dbReference>
<protein>
    <recommendedName>
        <fullName evidence="1">Glycoside hydrolase family 19 catalytic domain-containing protein</fullName>
    </recommendedName>
</protein>
<dbReference type="PANTHER" id="PTHR34408">
    <property type="entry name" value="FAMILY PROTEIN, PUTATIVE-RELATED"/>
    <property type="match status" value="1"/>
</dbReference>
<dbReference type="InterPro" id="IPR052354">
    <property type="entry name" value="Cell_Wall_Dynamics_Protein"/>
</dbReference>
<dbReference type="GO" id="GO:0016998">
    <property type="term" value="P:cell wall macromolecule catabolic process"/>
    <property type="evidence" value="ECO:0007669"/>
    <property type="project" value="InterPro"/>
</dbReference>
<dbReference type="Gene3D" id="1.10.530.10">
    <property type="match status" value="1"/>
</dbReference>
<evidence type="ECO:0000259" key="1">
    <source>
        <dbReference type="Pfam" id="PF00182"/>
    </source>
</evidence>
<dbReference type="AlphaFoldDB" id="A0A127K7Q5"/>
<evidence type="ECO:0000313" key="3">
    <source>
        <dbReference type="Proteomes" id="UP000036902"/>
    </source>
</evidence>
<dbReference type="KEGG" id="thu:AC731_014255"/>
<proteinExistence type="predicted"/>
<feature type="domain" description="Glycoside hydrolase family 19 catalytic" evidence="1">
    <location>
        <begin position="103"/>
        <end position="160"/>
    </location>
</feature>
<dbReference type="STRING" id="1134435.AC731_014255"/>
<dbReference type="RefSeq" id="WP_048707030.1">
    <property type="nucleotide sequence ID" value="NZ_CP014646.1"/>
</dbReference>
<name>A0A127K7Q5_9RHOO</name>
<dbReference type="InterPro" id="IPR000726">
    <property type="entry name" value="Glyco_hydro_19_cat"/>
</dbReference>
<dbReference type="InterPro" id="IPR023346">
    <property type="entry name" value="Lysozyme-like_dom_sf"/>
</dbReference>
<keyword evidence="3" id="KW-1185">Reference proteome</keyword>
<dbReference type="PANTHER" id="PTHR34408:SF1">
    <property type="entry name" value="GLYCOSYL HYDROLASE FAMILY 19 DOMAIN-CONTAINING PROTEIN HI_1415"/>
    <property type="match status" value="1"/>
</dbReference>
<sequence length="533" mass="57988">MLITREVLTRMGATGPNADRYVEALDAAMARHAIDTAPRIVHFLAQTLHESGCLRLTEENLNYSADGLLRVFPRYFPTRADAEACARKPERIGNRVYSGRMGNGPEASGDGFRYRGRGLIQLTGKDNYRALARWCGQDVVAEPDRVAGELAVQSAVFFWERNALNDLADIDDLKAITRRINGGLNGFADRRELLEKGRHALRELGLAGSVAPASVPFAPTHRVVPLQLNLRSAPRVSPATLLASLAQGTEVEVRGPGAAAGWVRVRVMLGGTMREGVVAEQYLAAVAPQPRARGRARAALQGAASLPALPPAVLHDALSATSRVRAEGRIHPLAEGDRPARNARVSTARAAELQSILDWLDVANPAHRRYRPLDGKGVALAYVADCADLAGVYLPRVWWTDSALRRLTLGEAVAAVLDQTVREIGINALHDWLDDQGTAFGWVRELDPTLLQAAANAGEVCVIVARHRDIDQAGQVSLVVPEQPGAEALRRADGEVLRPLESMAGRRGVRAAVSRNAWWTGRRFQSFAFWRHP</sequence>
<evidence type="ECO:0000313" key="2">
    <source>
        <dbReference type="EMBL" id="AMO37996.1"/>
    </source>
</evidence>
<reference evidence="3" key="1">
    <citation type="submission" date="2016-03" db="EMBL/GenBank/DDBJ databases">
        <authorList>
            <person name="Ma C."/>
            <person name="Zhou S."/>
            <person name="Yang G."/>
        </authorList>
    </citation>
    <scope>NUCLEOTIDE SEQUENCE [LARGE SCALE GENOMIC DNA]</scope>
    <source>
        <strain evidence="3">SgZ-1</strain>
    </source>
</reference>
<dbReference type="EMBL" id="CP014646">
    <property type="protein sequence ID" value="AMO37996.1"/>
    <property type="molecule type" value="Genomic_DNA"/>
</dbReference>
<dbReference type="Proteomes" id="UP000036902">
    <property type="component" value="Chromosome"/>
</dbReference>
<accession>A0A127K7Q5</accession>